<dbReference type="GO" id="GO:0004180">
    <property type="term" value="F:carboxypeptidase activity"/>
    <property type="evidence" value="ECO:0007669"/>
    <property type="project" value="UniProtKB-KW"/>
</dbReference>
<evidence type="ECO:0000256" key="1">
    <source>
        <dbReference type="ARBA" id="ARBA00001947"/>
    </source>
</evidence>
<keyword evidence="4" id="KW-0378">Hydrolase</keyword>
<dbReference type="Pfam" id="PF00246">
    <property type="entry name" value="Peptidase_M14"/>
    <property type="match status" value="1"/>
</dbReference>
<dbReference type="SMART" id="SM00631">
    <property type="entry name" value="Zn_pept"/>
    <property type="match status" value="1"/>
</dbReference>
<evidence type="ECO:0000256" key="8">
    <source>
        <dbReference type="SAM" id="SignalP"/>
    </source>
</evidence>
<comment type="caution">
    <text evidence="10">The sequence shown here is derived from an EMBL/GenBank/DDBJ whole genome shotgun (WGS) entry which is preliminary data.</text>
</comment>
<keyword evidence="5" id="KW-0862">Zinc</keyword>
<protein>
    <submittedName>
        <fullName evidence="10">M14 family zinc carboxypeptidase</fullName>
    </submittedName>
</protein>
<comment type="cofactor">
    <cofactor evidence="1">
        <name>Zn(2+)</name>
        <dbReference type="ChEBI" id="CHEBI:29105"/>
    </cofactor>
</comment>
<dbReference type="Gene3D" id="3.40.630.10">
    <property type="entry name" value="Zn peptidases"/>
    <property type="match status" value="1"/>
</dbReference>
<evidence type="ECO:0000256" key="5">
    <source>
        <dbReference type="ARBA" id="ARBA00022833"/>
    </source>
</evidence>
<evidence type="ECO:0000256" key="4">
    <source>
        <dbReference type="ARBA" id="ARBA00022801"/>
    </source>
</evidence>
<evidence type="ECO:0000313" key="11">
    <source>
        <dbReference type="Proteomes" id="UP001148125"/>
    </source>
</evidence>
<dbReference type="Proteomes" id="UP001148125">
    <property type="component" value="Unassembled WGS sequence"/>
</dbReference>
<dbReference type="PANTHER" id="PTHR11705:SF143">
    <property type="entry name" value="SLL0236 PROTEIN"/>
    <property type="match status" value="1"/>
</dbReference>
<dbReference type="PANTHER" id="PTHR11705">
    <property type="entry name" value="PROTEASE FAMILY M14 CARBOXYPEPTIDASE A,B"/>
    <property type="match status" value="1"/>
</dbReference>
<feature type="signal peptide" evidence="8">
    <location>
        <begin position="1"/>
        <end position="30"/>
    </location>
</feature>
<accession>A0ABT5VBJ9</accession>
<gene>
    <name evidence="10" type="ORF">N7Z68_05590</name>
</gene>
<evidence type="ECO:0000256" key="7">
    <source>
        <dbReference type="PROSITE-ProRule" id="PRU01379"/>
    </source>
</evidence>
<dbReference type="SUPFAM" id="SSF53187">
    <property type="entry name" value="Zn-dependent exopeptidases"/>
    <property type="match status" value="1"/>
</dbReference>
<keyword evidence="11" id="KW-1185">Reference proteome</keyword>
<keyword evidence="8" id="KW-0732">Signal</keyword>
<feature type="chain" id="PRO_5047098537" evidence="8">
    <location>
        <begin position="31"/>
        <end position="404"/>
    </location>
</feature>
<comment type="similarity">
    <text evidence="2 7">Belongs to the peptidase M14 family.</text>
</comment>
<keyword evidence="3" id="KW-0645">Protease</keyword>
<evidence type="ECO:0000259" key="9">
    <source>
        <dbReference type="PROSITE" id="PS52035"/>
    </source>
</evidence>
<evidence type="ECO:0000256" key="3">
    <source>
        <dbReference type="ARBA" id="ARBA00022670"/>
    </source>
</evidence>
<evidence type="ECO:0000256" key="2">
    <source>
        <dbReference type="ARBA" id="ARBA00005988"/>
    </source>
</evidence>
<proteinExistence type="inferred from homology"/>
<name>A0ABT5VBJ9_9BACI</name>
<evidence type="ECO:0000313" key="10">
    <source>
        <dbReference type="EMBL" id="MDE5412849.1"/>
    </source>
</evidence>
<feature type="domain" description="Peptidase M14" evidence="9">
    <location>
        <begin position="44"/>
        <end position="404"/>
    </location>
</feature>
<dbReference type="InterPro" id="IPR000834">
    <property type="entry name" value="Peptidase_M14"/>
</dbReference>
<dbReference type="PROSITE" id="PS52035">
    <property type="entry name" value="PEPTIDASE_M14"/>
    <property type="match status" value="1"/>
</dbReference>
<organism evidence="10 11">
    <name type="scientific">Alkalihalobacterium chitinilyticum</name>
    <dbReference type="NCBI Taxonomy" id="2980103"/>
    <lineage>
        <taxon>Bacteria</taxon>
        <taxon>Bacillati</taxon>
        <taxon>Bacillota</taxon>
        <taxon>Bacilli</taxon>
        <taxon>Bacillales</taxon>
        <taxon>Bacillaceae</taxon>
        <taxon>Alkalihalobacterium</taxon>
    </lineage>
</organism>
<comment type="caution">
    <text evidence="7">Lacks conserved residue(s) required for the propagation of feature annotation.</text>
</comment>
<reference evidence="10" key="1">
    <citation type="submission" date="2024-05" db="EMBL/GenBank/DDBJ databases">
        <title>Alkalihalobacillus sp. strain MEB203 novel alkaliphilic bacterium from Lonar Lake, India.</title>
        <authorList>
            <person name="Joshi A."/>
            <person name="Thite S."/>
            <person name="Mengade P."/>
        </authorList>
    </citation>
    <scope>NUCLEOTIDE SEQUENCE</scope>
    <source>
        <strain evidence="10">MEB 203</strain>
    </source>
</reference>
<sequence length="404" mass="45157">MKKKKVVKTLGAMVLCTSLLAPTFTPSVFAQETTSHHHDYSISGFMTHEQMAKRLKQIERTSQGRVQVEVVGESNRGRDIYMARVGTGDRVVLIQSEIHGNEKTGTEAIMNMLQQLGNNSRQSQKIRDELTIVFMPKMNPDGAEMDKRRNDMTWAEVVEAFPQLSNASAPAWNYLDRGVSQSYNYAENPGFDVNRDFNPNLNYVPQPEDFPGRSAAPGWFITPEAQASRDVYKGLLEEFGNVDVFVDLHHQGIYYVEGTDDRVTLSISGQFVQDPNTEQGAKYQEYKEKYNYDFSRQLNVAIYDALNSIGNSPFGNVTLYSQGLDLPGTALGTYALNGSGTVLFEVTGQTQNFGQKERGKLVKAVERGLYGIIDGMVDGSVYEIDPEEYENIPLTSRWPASGSF</sequence>
<evidence type="ECO:0000256" key="6">
    <source>
        <dbReference type="ARBA" id="ARBA00023049"/>
    </source>
</evidence>
<keyword evidence="10" id="KW-0121">Carboxypeptidase</keyword>
<keyword evidence="6" id="KW-0482">Metalloprotease</keyword>
<dbReference type="EMBL" id="JAOTPO010000003">
    <property type="protein sequence ID" value="MDE5412849.1"/>
    <property type="molecule type" value="Genomic_DNA"/>
</dbReference>
<dbReference type="RefSeq" id="WP_275117481.1">
    <property type="nucleotide sequence ID" value="NZ_JAOTPO010000003.1"/>
</dbReference>